<reference evidence="2 3" key="1">
    <citation type="submission" date="2021-03" db="EMBL/GenBank/DDBJ databases">
        <title>Sequencing the genomes of 1000 actinobacteria strains.</title>
        <authorList>
            <person name="Klenk H.-P."/>
        </authorList>
    </citation>
    <scope>NUCLEOTIDE SEQUENCE [LARGE SCALE GENOMIC DNA]</scope>
    <source>
        <strain evidence="2 3">DSM 44580</strain>
    </source>
</reference>
<proteinExistence type="predicted"/>
<evidence type="ECO:0000256" key="1">
    <source>
        <dbReference type="SAM" id="SignalP"/>
    </source>
</evidence>
<evidence type="ECO:0000313" key="3">
    <source>
        <dbReference type="Proteomes" id="UP001519363"/>
    </source>
</evidence>
<dbReference type="Proteomes" id="UP001519363">
    <property type="component" value="Unassembled WGS sequence"/>
</dbReference>
<name>A0ABS5AIK7_9PSEU</name>
<protein>
    <submittedName>
        <fullName evidence="2">Uncharacterized protein</fullName>
    </submittedName>
</protein>
<sequence>MLSKIKSAVAVAGLAAGLLGLAAAPASAGTQGEVWIGTWDTQSVCLQNAKAYYNQNPGYTGYFCRKDPIDGRWDGFVTN</sequence>
<gene>
    <name evidence="2" type="ORF">JOF53_005089</name>
</gene>
<evidence type="ECO:0000313" key="2">
    <source>
        <dbReference type="EMBL" id="MBP2476217.1"/>
    </source>
</evidence>
<keyword evidence="1" id="KW-0732">Signal</keyword>
<accession>A0ABS5AIK7</accession>
<organism evidence="2 3">
    <name type="scientific">Crossiella equi</name>
    <dbReference type="NCBI Taxonomy" id="130796"/>
    <lineage>
        <taxon>Bacteria</taxon>
        <taxon>Bacillati</taxon>
        <taxon>Actinomycetota</taxon>
        <taxon>Actinomycetes</taxon>
        <taxon>Pseudonocardiales</taxon>
        <taxon>Pseudonocardiaceae</taxon>
        <taxon>Crossiella</taxon>
    </lineage>
</organism>
<keyword evidence="3" id="KW-1185">Reference proteome</keyword>
<feature type="signal peptide" evidence="1">
    <location>
        <begin position="1"/>
        <end position="28"/>
    </location>
</feature>
<dbReference type="RefSeq" id="WP_086783541.1">
    <property type="nucleotide sequence ID" value="NZ_JAGIOO010000001.1"/>
</dbReference>
<feature type="chain" id="PRO_5046937124" evidence="1">
    <location>
        <begin position="29"/>
        <end position="79"/>
    </location>
</feature>
<dbReference type="EMBL" id="JAGIOO010000001">
    <property type="protein sequence ID" value="MBP2476217.1"/>
    <property type="molecule type" value="Genomic_DNA"/>
</dbReference>
<comment type="caution">
    <text evidence="2">The sequence shown here is derived from an EMBL/GenBank/DDBJ whole genome shotgun (WGS) entry which is preliminary data.</text>
</comment>